<dbReference type="EMBL" id="LJRI01000375">
    <property type="protein sequence ID" value="KPZ04495.1"/>
    <property type="molecule type" value="Genomic_DNA"/>
</dbReference>
<dbReference type="SUPFAM" id="SSF82714">
    <property type="entry name" value="Multidrug efflux transporter AcrB TolC docking domain, DN and DC subdomains"/>
    <property type="match status" value="1"/>
</dbReference>
<dbReference type="Proteomes" id="UP000050384">
    <property type="component" value="Unassembled WGS sequence"/>
</dbReference>
<sequence>MSVVRCAGCRDDDELIDILLRGTRNERDQLDTLSSLAIPTQNGTSVAISQMATLDYGFEEGVIWHRNRLLPAVYAAWFRVKRVDE</sequence>
<evidence type="ECO:0000313" key="2">
    <source>
        <dbReference type="Proteomes" id="UP000050384"/>
    </source>
</evidence>
<reference evidence="1 2" key="1">
    <citation type="submission" date="2015-09" db="EMBL/GenBank/DDBJ databases">
        <title>Genome announcement of multiple Pseudomonas syringae strains.</title>
        <authorList>
            <person name="Thakur S."/>
            <person name="Wang P.W."/>
            <person name="Gong Y."/>
            <person name="Weir B.S."/>
            <person name="Guttman D.S."/>
        </authorList>
    </citation>
    <scope>NUCLEOTIDE SEQUENCE [LARGE SCALE GENOMIC DNA]</scope>
    <source>
        <strain evidence="1 2">ICMP16929</strain>
    </source>
</reference>
<proteinExistence type="predicted"/>
<dbReference type="PATRIC" id="fig|264459.3.peg.3797"/>
<accession>A0A0Q0E070</accession>
<dbReference type="Gene3D" id="3.30.2090.10">
    <property type="entry name" value="Multidrug efflux transporter AcrB TolC docking domain, DN and DC subdomains"/>
    <property type="match status" value="1"/>
</dbReference>
<dbReference type="AlphaFoldDB" id="A0A0Q0E070"/>
<name>A0A0Q0E070_PSESX</name>
<dbReference type="InterPro" id="IPR027463">
    <property type="entry name" value="AcrB_DN_DC_subdom"/>
</dbReference>
<evidence type="ECO:0000313" key="1">
    <source>
        <dbReference type="EMBL" id="KPZ04495.1"/>
    </source>
</evidence>
<protein>
    <submittedName>
        <fullName evidence="1">Uncharacterized protein</fullName>
    </submittedName>
</protein>
<organism evidence="1 2">
    <name type="scientific">Pseudomonas syringae pv. spinaceae</name>
    <dbReference type="NCBI Taxonomy" id="264459"/>
    <lineage>
        <taxon>Bacteria</taxon>
        <taxon>Pseudomonadati</taxon>
        <taxon>Pseudomonadota</taxon>
        <taxon>Gammaproteobacteria</taxon>
        <taxon>Pseudomonadales</taxon>
        <taxon>Pseudomonadaceae</taxon>
        <taxon>Pseudomonas</taxon>
        <taxon>Pseudomonas syringae</taxon>
    </lineage>
</organism>
<comment type="caution">
    <text evidence="1">The sequence shown here is derived from an EMBL/GenBank/DDBJ whole genome shotgun (WGS) entry which is preliminary data.</text>
</comment>
<gene>
    <name evidence="1" type="ORF">ALO94_02252</name>
</gene>